<evidence type="ECO:0000313" key="17">
    <source>
        <dbReference type="EMBL" id="BCD97486.1"/>
    </source>
</evidence>
<dbReference type="Pfam" id="PF07715">
    <property type="entry name" value="Plug"/>
    <property type="match status" value="1"/>
</dbReference>
<keyword evidence="9 12" id="KW-0472">Membrane</keyword>
<evidence type="ECO:0000256" key="9">
    <source>
        <dbReference type="ARBA" id="ARBA00023136"/>
    </source>
</evidence>
<evidence type="ECO:0000256" key="11">
    <source>
        <dbReference type="ARBA" id="ARBA00023237"/>
    </source>
</evidence>
<dbReference type="CDD" id="cd01347">
    <property type="entry name" value="ligand_gated_channel"/>
    <property type="match status" value="1"/>
</dbReference>
<keyword evidence="6 14" id="KW-0732">Signal</keyword>
<gene>
    <name evidence="17" type="ORF">MARGE09_P1687</name>
</gene>
<dbReference type="InterPro" id="IPR036942">
    <property type="entry name" value="Beta-barrel_TonB_sf"/>
</dbReference>
<keyword evidence="8 13" id="KW-0798">TonB box</keyword>
<keyword evidence="3 12" id="KW-0813">Transport</keyword>
<dbReference type="PANTHER" id="PTHR32552:SF83">
    <property type="entry name" value="BLR3904 PROTEIN"/>
    <property type="match status" value="1"/>
</dbReference>
<proteinExistence type="inferred from homology"/>
<dbReference type="AlphaFoldDB" id="A0AAN2BJZ8"/>
<evidence type="ECO:0000256" key="2">
    <source>
        <dbReference type="ARBA" id="ARBA00009810"/>
    </source>
</evidence>
<keyword evidence="10 17" id="KW-0675">Receptor</keyword>
<evidence type="ECO:0000259" key="15">
    <source>
        <dbReference type="Pfam" id="PF00593"/>
    </source>
</evidence>
<dbReference type="GO" id="GO:0009279">
    <property type="term" value="C:cell outer membrane"/>
    <property type="evidence" value="ECO:0007669"/>
    <property type="project" value="UniProtKB-SubCell"/>
</dbReference>
<evidence type="ECO:0000256" key="1">
    <source>
        <dbReference type="ARBA" id="ARBA00004571"/>
    </source>
</evidence>
<dbReference type="InterPro" id="IPR037066">
    <property type="entry name" value="Plug_dom_sf"/>
</dbReference>
<keyword evidence="5 12" id="KW-0812">Transmembrane</keyword>
<keyword evidence="7" id="KW-0406">Ion transport</keyword>
<dbReference type="InterPro" id="IPR000531">
    <property type="entry name" value="Beta-barrel_TonB"/>
</dbReference>
<evidence type="ECO:0000256" key="6">
    <source>
        <dbReference type="ARBA" id="ARBA00022729"/>
    </source>
</evidence>
<protein>
    <submittedName>
        <fullName evidence="17">Catecholate siderophore receptor</fullName>
    </submittedName>
</protein>
<dbReference type="GO" id="GO:0015891">
    <property type="term" value="P:siderophore transport"/>
    <property type="evidence" value="ECO:0007669"/>
    <property type="project" value="InterPro"/>
</dbReference>
<accession>A0AAN2BJZ8</accession>
<dbReference type="RefSeq" id="WP_236986954.1">
    <property type="nucleotide sequence ID" value="NZ_AP023086.1"/>
</dbReference>
<dbReference type="FunFam" id="2.170.130.10:FF:000001">
    <property type="entry name" value="Catecholate siderophore TonB-dependent receptor"/>
    <property type="match status" value="1"/>
</dbReference>
<dbReference type="PROSITE" id="PS52016">
    <property type="entry name" value="TONB_DEPENDENT_REC_3"/>
    <property type="match status" value="1"/>
</dbReference>
<evidence type="ECO:0000256" key="13">
    <source>
        <dbReference type="RuleBase" id="RU003357"/>
    </source>
</evidence>
<dbReference type="EMBL" id="AP023086">
    <property type="protein sequence ID" value="BCD97486.1"/>
    <property type="molecule type" value="Genomic_DNA"/>
</dbReference>
<dbReference type="Gene3D" id="2.40.170.20">
    <property type="entry name" value="TonB-dependent receptor, beta-barrel domain"/>
    <property type="match status" value="1"/>
</dbReference>
<dbReference type="Proteomes" id="UP001320119">
    <property type="component" value="Chromosome"/>
</dbReference>
<feature type="domain" description="TonB-dependent receptor-like beta-barrel" evidence="15">
    <location>
        <begin position="248"/>
        <end position="714"/>
    </location>
</feature>
<keyword evidence="4 12" id="KW-1134">Transmembrane beta strand</keyword>
<comment type="similarity">
    <text evidence="2 12 13">Belongs to the TonB-dependent receptor family.</text>
</comment>
<evidence type="ECO:0000256" key="12">
    <source>
        <dbReference type="PROSITE-ProRule" id="PRU01360"/>
    </source>
</evidence>
<evidence type="ECO:0000256" key="3">
    <source>
        <dbReference type="ARBA" id="ARBA00022448"/>
    </source>
</evidence>
<evidence type="ECO:0000256" key="5">
    <source>
        <dbReference type="ARBA" id="ARBA00022692"/>
    </source>
</evidence>
<reference evidence="17 18" key="1">
    <citation type="journal article" date="2022" name="IScience">
        <title>An ultrasensitive nanofiber-based assay for enzymatic hydrolysis and deep-sea microbial degradation of cellulose.</title>
        <authorList>
            <person name="Tsudome M."/>
            <person name="Tachioka M."/>
            <person name="Miyazaki M."/>
            <person name="Uchimura K."/>
            <person name="Tsuda M."/>
            <person name="Takaki Y."/>
            <person name="Deguchi S."/>
        </authorList>
    </citation>
    <scope>NUCLEOTIDE SEQUENCE [LARGE SCALE GENOMIC DNA]</scope>
    <source>
        <strain evidence="17 18">GE09</strain>
    </source>
</reference>
<evidence type="ECO:0000256" key="10">
    <source>
        <dbReference type="ARBA" id="ARBA00023170"/>
    </source>
</evidence>
<evidence type="ECO:0000256" key="8">
    <source>
        <dbReference type="ARBA" id="ARBA00023077"/>
    </source>
</evidence>
<dbReference type="InterPro" id="IPR012910">
    <property type="entry name" value="Plug_dom"/>
</dbReference>
<evidence type="ECO:0000256" key="14">
    <source>
        <dbReference type="SAM" id="SignalP"/>
    </source>
</evidence>
<dbReference type="GO" id="GO:0038023">
    <property type="term" value="F:signaling receptor activity"/>
    <property type="evidence" value="ECO:0007669"/>
    <property type="project" value="InterPro"/>
</dbReference>
<feature type="domain" description="TonB-dependent receptor plug" evidence="16">
    <location>
        <begin position="70"/>
        <end position="168"/>
    </location>
</feature>
<evidence type="ECO:0000256" key="7">
    <source>
        <dbReference type="ARBA" id="ARBA00023065"/>
    </source>
</evidence>
<dbReference type="InterPro" id="IPR039426">
    <property type="entry name" value="TonB-dep_rcpt-like"/>
</dbReference>
<evidence type="ECO:0000256" key="4">
    <source>
        <dbReference type="ARBA" id="ARBA00022452"/>
    </source>
</evidence>
<dbReference type="PANTHER" id="PTHR32552">
    <property type="entry name" value="FERRICHROME IRON RECEPTOR-RELATED"/>
    <property type="match status" value="1"/>
</dbReference>
<feature type="signal peptide" evidence="14">
    <location>
        <begin position="1"/>
        <end position="37"/>
    </location>
</feature>
<sequence>MTQQVCKPSTHKSSLTKPASSALAVAVTAALSSFAYAEELRQLPVAEATAETEKSYKVDESSSFKYTQPLLDTAKTITVIPQSVMKDRGVESLRDALRNVSGISFAAGEGGQPTGDSMTIRGFSARTDMFVDGIRDIAGYTRDMYNTEAVEVAKGPGSAVNGRGSTGGSINLDTKTATLENANDVYLRVGSEGDYRATVDSNFKVGETTALRVNALLDDTDKAGRDEVNNSAYGLALSLATGLGTKSRFVLNADINSQDNLPDYGLPWVSNYSDREDRIIAPELAADEGGAPSVPFSNFYGSVHRDYEEINANSITAKYEYDVSPSTLLRAQARIGSVARESIINAPRFTYTEVDGVRIYGDGAQISLGGEKTRDTDDSLKVIQFDLVGEYQTGSVTHNVVAGVEFSQERFERWGLEDNGSDNLDTTPVLVSQYNPDPYAAYTGTYQRDDSYQDATGDNVAIYVFDTITLNEQWELTAGLRSDKFESDYRIDDAEPIATDQSMLSWSVAAVYKPVANGSIYFGVGNSFNPSAEGLTVSTRNNWADLDPEENTSYELGTKWALLNNRLNLNAALFQTIKTNARTDAEGDGSIDALEGEQEVSGLELSAAGQLSDQWAVMASYTFQDGKVTKALNDDALTEGEALARSPKNSFSLWSTYDFNTQWSAGVGAEFMDERYNSSAPGSREKADSYTTLELMLAYQLTDQFRLQLNGTNLTDEEYVDSLGGGHFIPGQGRYIRLGGSYSF</sequence>
<keyword evidence="18" id="KW-1185">Reference proteome</keyword>
<evidence type="ECO:0000259" key="16">
    <source>
        <dbReference type="Pfam" id="PF07715"/>
    </source>
</evidence>
<keyword evidence="11 12" id="KW-0998">Cell outer membrane</keyword>
<name>A0AAN2BJZ8_9GAMM</name>
<dbReference type="Pfam" id="PF00593">
    <property type="entry name" value="TonB_dep_Rec_b-barrel"/>
    <property type="match status" value="1"/>
</dbReference>
<dbReference type="InterPro" id="IPR010105">
    <property type="entry name" value="TonB_sidphr_rcpt"/>
</dbReference>
<comment type="subcellular location">
    <subcellularLocation>
        <location evidence="1 12">Cell outer membrane</location>
        <topology evidence="1 12">Multi-pass membrane protein</topology>
    </subcellularLocation>
</comment>
<evidence type="ECO:0000313" key="18">
    <source>
        <dbReference type="Proteomes" id="UP001320119"/>
    </source>
</evidence>
<dbReference type="KEGG" id="marq:MARGE09_P1687"/>
<dbReference type="GO" id="GO:0015344">
    <property type="term" value="F:siderophore uptake transmembrane transporter activity"/>
    <property type="evidence" value="ECO:0007669"/>
    <property type="project" value="TreeGrafter"/>
</dbReference>
<organism evidence="17 18">
    <name type="scientific">Marinagarivorans cellulosilyticus</name>
    <dbReference type="NCBI Taxonomy" id="2721545"/>
    <lineage>
        <taxon>Bacteria</taxon>
        <taxon>Pseudomonadati</taxon>
        <taxon>Pseudomonadota</taxon>
        <taxon>Gammaproteobacteria</taxon>
        <taxon>Cellvibrionales</taxon>
        <taxon>Cellvibrionaceae</taxon>
        <taxon>Marinagarivorans</taxon>
    </lineage>
</organism>
<feature type="chain" id="PRO_5042877542" evidence="14">
    <location>
        <begin position="38"/>
        <end position="744"/>
    </location>
</feature>
<dbReference type="NCBIfam" id="TIGR01783">
    <property type="entry name" value="TonB-siderophor"/>
    <property type="match status" value="1"/>
</dbReference>
<dbReference type="Gene3D" id="2.170.130.10">
    <property type="entry name" value="TonB-dependent receptor, plug domain"/>
    <property type="match status" value="1"/>
</dbReference>
<dbReference type="SUPFAM" id="SSF56935">
    <property type="entry name" value="Porins"/>
    <property type="match status" value="1"/>
</dbReference>